<feature type="compositionally biased region" description="Polar residues" evidence="4">
    <location>
        <begin position="783"/>
        <end position="800"/>
    </location>
</feature>
<dbReference type="InterPro" id="IPR002110">
    <property type="entry name" value="Ankyrin_rpt"/>
</dbReference>
<feature type="region of interest" description="Disordered" evidence="4">
    <location>
        <begin position="888"/>
        <end position="930"/>
    </location>
</feature>
<dbReference type="OMA" id="HREHAAC"/>
<evidence type="ECO:0000256" key="2">
    <source>
        <dbReference type="ARBA" id="ARBA00023306"/>
    </source>
</evidence>
<feature type="compositionally biased region" description="Low complexity" evidence="4">
    <location>
        <begin position="704"/>
        <end position="724"/>
    </location>
</feature>
<evidence type="ECO:0000256" key="4">
    <source>
        <dbReference type="SAM" id="MobiDB-lite"/>
    </source>
</evidence>
<feature type="region of interest" description="Disordered" evidence="4">
    <location>
        <begin position="175"/>
        <end position="202"/>
    </location>
</feature>
<dbReference type="PANTHER" id="PTHR36100">
    <property type="entry name" value="BUD SITE SELECTION PROTEIN 4"/>
    <property type="match status" value="1"/>
</dbReference>
<dbReference type="GO" id="GO:0051301">
    <property type="term" value="P:cell division"/>
    <property type="evidence" value="ECO:0007669"/>
    <property type="project" value="UniProtKB-KW"/>
</dbReference>
<reference evidence="6 7" key="1">
    <citation type="submission" date="2009-11" db="EMBL/GenBank/DDBJ databases">
        <title>Annotation of Allomyces macrogynus ATCC 38327.</title>
        <authorList>
            <consortium name="The Broad Institute Genome Sequencing Platform"/>
            <person name="Russ C."/>
            <person name="Cuomo C."/>
            <person name="Burger G."/>
            <person name="Gray M.W."/>
            <person name="Holland P.W.H."/>
            <person name="King N."/>
            <person name="Lang F.B.F."/>
            <person name="Roger A.J."/>
            <person name="Ruiz-Trillo I."/>
            <person name="Young S.K."/>
            <person name="Zeng Q."/>
            <person name="Gargeya S."/>
            <person name="Fitzgerald M."/>
            <person name="Haas B."/>
            <person name="Abouelleil A."/>
            <person name="Alvarado L."/>
            <person name="Arachchi H.M."/>
            <person name="Berlin A."/>
            <person name="Chapman S.B."/>
            <person name="Gearin G."/>
            <person name="Goldberg J."/>
            <person name="Griggs A."/>
            <person name="Gujja S."/>
            <person name="Hansen M."/>
            <person name="Heiman D."/>
            <person name="Howarth C."/>
            <person name="Larimer J."/>
            <person name="Lui A."/>
            <person name="MacDonald P.J.P."/>
            <person name="McCowen C."/>
            <person name="Montmayeur A."/>
            <person name="Murphy C."/>
            <person name="Neiman D."/>
            <person name="Pearson M."/>
            <person name="Priest M."/>
            <person name="Roberts A."/>
            <person name="Saif S."/>
            <person name="Shea T."/>
            <person name="Sisk P."/>
            <person name="Stolte C."/>
            <person name="Sykes S."/>
            <person name="Wortman J."/>
            <person name="Nusbaum C."/>
            <person name="Birren B."/>
        </authorList>
    </citation>
    <scope>NUCLEOTIDE SEQUENCE [LARGE SCALE GENOMIC DNA]</scope>
    <source>
        <strain evidence="6 7">ATCC 38327</strain>
    </source>
</reference>
<dbReference type="PROSITE" id="PS50088">
    <property type="entry name" value="ANK_REPEAT"/>
    <property type="match status" value="1"/>
</dbReference>
<feature type="region of interest" description="Disordered" evidence="4">
    <location>
        <begin position="582"/>
        <end position="619"/>
    </location>
</feature>
<keyword evidence="1" id="KW-0132">Cell division</keyword>
<dbReference type="InterPro" id="IPR011993">
    <property type="entry name" value="PH-like_dom_sf"/>
</dbReference>
<keyword evidence="7" id="KW-1185">Reference proteome</keyword>
<name>A0A0L0SKY9_ALLM3</name>
<dbReference type="InterPro" id="IPR052007">
    <property type="entry name" value="Bud4"/>
</dbReference>
<feature type="region of interest" description="Disordered" evidence="4">
    <location>
        <begin position="481"/>
        <end position="513"/>
    </location>
</feature>
<dbReference type="PANTHER" id="PTHR36100:SF1">
    <property type="entry name" value="BUD SITE SELECTION PROTEIN 4"/>
    <property type="match status" value="1"/>
</dbReference>
<organism evidence="6 7">
    <name type="scientific">Allomyces macrogynus (strain ATCC 38327)</name>
    <name type="common">Allomyces javanicus var. macrogynus</name>
    <dbReference type="NCBI Taxonomy" id="578462"/>
    <lineage>
        <taxon>Eukaryota</taxon>
        <taxon>Fungi</taxon>
        <taxon>Fungi incertae sedis</taxon>
        <taxon>Blastocladiomycota</taxon>
        <taxon>Blastocladiomycetes</taxon>
        <taxon>Blastocladiales</taxon>
        <taxon>Blastocladiaceae</taxon>
        <taxon>Allomyces</taxon>
    </lineage>
</organism>
<evidence type="ECO:0000256" key="1">
    <source>
        <dbReference type="ARBA" id="ARBA00022618"/>
    </source>
</evidence>
<feature type="compositionally biased region" description="Low complexity" evidence="4">
    <location>
        <begin position="183"/>
        <end position="192"/>
    </location>
</feature>
<sequence>MSSVGTAWFAALRAGDHAAVLDLLTAHPELLDLQSPDPTPFDPDLVAEATQLMGPDTTRMNAVQAALMSLDADADDGADADEAEHREHAACRRATILHLIEASTLVQLRARWGAQNTTLHLASFLGENDIIAALLAKGAPATPRNDLGLAPIDLTTDDATRAVFRAALPKSPQKRIVTGPLKSSAASSATSSPGLSRRNSISVAPVPTPAAVDLSEVVVTRREEAVSPSPSMTSEVAEERPVMFKGKYLTPADEVEAPLPKINLRRSRASGTAAGTGGAKPAASRRRVIGVDLAAFDEVLGDAKPAVASDEALARSTSNAVDRIDSGTVGSAENLARVKTSDSTDEKAAVVGKSGSKISETLAALASSSMPVVKEDLAAQADELFIPLQKRKARFPTLANGEPASGSSVVIAHVRPVSPRSWGDSAVNGAAKGAVPVPAKSAAPPSPIKASAAASPVVIQTKPAAVVTPAPAAAAPAPASAAVTPWGPKVPPKGHSRTPSITTAPADPAAAVSSKPTIAADGSFSRNPQLYIDHVGVDFGQARAAFMQRIKDNPNVPKVPTKMADLATLATPSAAAALVRRPAIKKEEGEEGGDGQPKSRLAEIKRQHTKADSGTWRSLASRSVSSECVKNGPAPVACAVPEAPVEEEVAEQAAMEVAPTVHEPETAEEVAELEPPAPVEVEEEEEQAPEVEAEQVTEPEESATDASAADADESQAASSSTNLLPPLPELDFDFSLDDLAPSLMYMLDRPRSPSPPPPTIRDDSPTTKQLGSTLETFPTLAHSTTTDATSDQVSELSQALRTEDARSTMTADDELESIEEPAAAIEVTTHFGGAPIPKIARRATISIAATQPVPAPAAAPQLPPRRGSMLASMDVPVTSAAARRASFSVGSVPAPGPRAASPLGSSPLKPKKSVSFRPTRPESVAAPSSAASAEDGTLMVKIGKVSGLEWVLSGRQMTHVFVTVTKRDAAAFASKPFLVMSDSVAIGDEAPIHVTANDTLQVNVCLRYEQRQQAKTGFLASANRLFQAGKRADAAGDTVRDIREEIVATAPISVTSILPRARGVLHAMTLVSTTGRPVAIDVGTLFLPSITTATMPFRTLRDAVDQLARLRVLHNEIQCEGTLAQHGGDTRHWKRRYFRLVGWKLVPFSDAMVPRDALDLTQCTGMAKGADLVTRDPGHHLASVPRSFVLQFKNGEGVCFACDSDESFAQWTDGIEGMLEMWPGEAMMQLVANCST</sequence>
<evidence type="ECO:0000313" key="6">
    <source>
        <dbReference type="EMBL" id="KNE63044.1"/>
    </source>
</evidence>
<evidence type="ECO:0000259" key="5">
    <source>
        <dbReference type="PROSITE" id="PS50003"/>
    </source>
</evidence>
<reference evidence="7" key="2">
    <citation type="submission" date="2009-11" db="EMBL/GenBank/DDBJ databases">
        <title>The Genome Sequence of Allomyces macrogynus strain ATCC 38327.</title>
        <authorList>
            <consortium name="The Broad Institute Genome Sequencing Platform"/>
            <person name="Russ C."/>
            <person name="Cuomo C."/>
            <person name="Shea T."/>
            <person name="Young S.K."/>
            <person name="Zeng Q."/>
            <person name="Koehrsen M."/>
            <person name="Haas B."/>
            <person name="Borodovsky M."/>
            <person name="Guigo R."/>
            <person name="Alvarado L."/>
            <person name="Berlin A."/>
            <person name="Borenstein D."/>
            <person name="Chen Z."/>
            <person name="Engels R."/>
            <person name="Freedman E."/>
            <person name="Gellesch M."/>
            <person name="Goldberg J."/>
            <person name="Griggs A."/>
            <person name="Gujja S."/>
            <person name="Heiman D."/>
            <person name="Hepburn T."/>
            <person name="Howarth C."/>
            <person name="Jen D."/>
            <person name="Larson L."/>
            <person name="Lewis B."/>
            <person name="Mehta T."/>
            <person name="Park D."/>
            <person name="Pearson M."/>
            <person name="Roberts A."/>
            <person name="Saif S."/>
            <person name="Shenoy N."/>
            <person name="Sisk P."/>
            <person name="Stolte C."/>
            <person name="Sykes S."/>
            <person name="Walk T."/>
            <person name="White J."/>
            <person name="Yandava C."/>
            <person name="Burger G."/>
            <person name="Gray M.W."/>
            <person name="Holland P.W.H."/>
            <person name="King N."/>
            <person name="Lang F.B.F."/>
            <person name="Roger A.J."/>
            <person name="Ruiz-Trillo I."/>
            <person name="Lander E."/>
            <person name="Nusbaum C."/>
        </authorList>
    </citation>
    <scope>NUCLEOTIDE SEQUENCE [LARGE SCALE GENOMIC DNA]</scope>
    <source>
        <strain evidence="7">ATCC 38327</strain>
    </source>
</reference>
<proteinExistence type="predicted"/>
<keyword evidence="2" id="KW-0131">Cell cycle</keyword>
<dbReference type="AlphaFoldDB" id="A0A0L0SKY9"/>
<dbReference type="EMBL" id="GG745341">
    <property type="protein sequence ID" value="KNE63044.1"/>
    <property type="molecule type" value="Genomic_DNA"/>
</dbReference>
<keyword evidence="3" id="KW-0040">ANK repeat</keyword>
<dbReference type="SUPFAM" id="SSF50729">
    <property type="entry name" value="PH domain-like"/>
    <property type="match status" value="1"/>
</dbReference>
<evidence type="ECO:0000313" key="7">
    <source>
        <dbReference type="Proteomes" id="UP000054350"/>
    </source>
</evidence>
<feature type="compositionally biased region" description="Polar residues" evidence="4">
    <location>
        <begin position="193"/>
        <end position="202"/>
    </location>
</feature>
<accession>A0A0L0SKY9</accession>
<dbReference type="STRING" id="578462.A0A0L0SKY9"/>
<feature type="repeat" description="ANK" evidence="3">
    <location>
        <begin position="114"/>
        <end position="146"/>
    </location>
</feature>
<feature type="region of interest" description="Disordered" evidence="4">
    <location>
        <begin position="783"/>
        <end position="815"/>
    </location>
</feature>
<feature type="compositionally biased region" description="Acidic residues" evidence="4">
    <location>
        <begin position="680"/>
        <end position="703"/>
    </location>
</feature>
<dbReference type="InterPro" id="IPR001849">
    <property type="entry name" value="PH_domain"/>
</dbReference>
<feature type="compositionally biased region" description="Basic and acidic residues" evidence="4">
    <location>
        <begin position="600"/>
        <end position="611"/>
    </location>
</feature>
<evidence type="ECO:0000256" key="3">
    <source>
        <dbReference type="PROSITE-ProRule" id="PRU00023"/>
    </source>
</evidence>
<dbReference type="GO" id="GO:0005525">
    <property type="term" value="F:GTP binding"/>
    <property type="evidence" value="ECO:0007669"/>
    <property type="project" value="TreeGrafter"/>
</dbReference>
<protein>
    <recommendedName>
        <fullName evidence="5">PH domain-containing protein</fullName>
    </recommendedName>
</protein>
<dbReference type="PROSITE" id="PS50003">
    <property type="entry name" value="PH_DOMAIN"/>
    <property type="match status" value="1"/>
</dbReference>
<gene>
    <name evidence="6" type="ORF">AMAG_08210</name>
</gene>
<dbReference type="VEuPathDB" id="FungiDB:AMAG_08210"/>
<dbReference type="SMART" id="SM00233">
    <property type="entry name" value="PH"/>
    <property type="match status" value="1"/>
</dbReference>
<dbReference type="Proteomes" id="UP000054350">
    <property type="component" value="Unassembled WGS sequence"/>
</dbReference>
<feature type="region of interest" description="Disordered" evidence="4">
    <location>
        <begin position="746"/>
        <end position="771"/>
    </location>
</feature>
<dbReference type="Gene3D" id="2.30.29.30">
    <property type="entry name" value="Pleckstrin-homology domain (PH domain)/Phosphotyrosine-binding domain (PTB)"/>
    <property type="match status" value="1"/>
</dbReference>
<feature type="domain" description="PH" evidence="5">
    <location>
        <begin position="1116"/>
        <end position="1220"/>
    </location>
</feature>
<feature type="region of interest" description="Disordered" evidence="4">
    <location>
        <begin position="662"/>
        <end position="726"/>
    </location>
</feature>
<dbReference type="OrthoDB" id="2123378at2759"/>